<dbReference type="EMBL" id="BBTG02000001">
    <property type="protein sequence ID" value="GAO17070.1"/>
    <property type="molecule type" value="Genomic_DNA"/>
</dbReference>
<reference evidence="3" key="1">
    <citation type="journal article" date="2016" name="Genome Announc.">
        <title>Genome sequence of Ustilaginoidea virens IPU010, a rice pathogenic fungus causing false smut.</title>
        <authorList>
            <person name="Kumagai T."/>
            <person name="Ishii T."/>
            <person name="Terai G."/>
            <person name="Umemura M."/>
            <person name="Machida M."/>
            <person name="Asai K."/>
        </authorList>
    </citation>
    <scope>NUCLEOTIDE SEQUENCE [LARGE SCALE GENOMIC DNA]</scope>
    <source>
        <strain evidence="3">IPU010</strain>
    </source>
</reference>
<evidence type="ECO:0000313" key="3">
    <source>
        <dbReference type="Proteomes" id="UP000054053"/>
    </source>
</evidence>
<sequence length="196" mass="21236">MSGGGFLGKSTQDSDMRLPRILSAKRSPRLPAILPKPEGVPFSPAIGEALPRCASITSEQCINNTLPPVKMHHFQGGATYQPSGPPRCLDGSRLSPPSSSVHTPAQVDLKRLFAVYERHKRAFWAVIGDEYGMNASPAALEQAWRLGACGQYSDSNPMTRVGSPAEGRRAELGSRGRDKTRIASILDDGPEMRLQR</sequence>
<evidence type="ECO:0000256" key="1">
    <source>
        <dbReference type="SAM" id="MobiDB-lite"/>
    </source>
</evidence>
<accession>A0A1B5L0Z5</accession>
<dbReference type="AlphaFoldDB" id="A0A1B5L0Z5"/>
<feature type="compositionally biased region" description="Basic and acidic residues" evidence="1">
    <location>
        <begin position="166"/>
        <end position="181"/>
    </location>
</feature>
<feature type="region of interest" description="Disordered" evidence="1">
    <location>
        <begin position="74"/>
        <end position="102"/>
    </location>
</feature>
<dbReference type="Proteomes" id="UP000054053">
    <property type="component" value="Unassembled WGS sequence"/>
</dbReference>
<comment type="caution">
    <text evidence="2">The sequence shown here is derived from an EMBL/GenBank/DDBJ whole genome shotgun (WGS) entry which is preliminary data.</text>
</comment>
<evidence type="ECO:0000313" key="2">
    <source>
        <dbReference type="EMBL" id="GAO17070.1"/>
    </source>
</evidence>
<gene>
    <name evidence="2" type="ORF">UVI_02003420</name>
</gene>
<name>A0A1B5L0Z5_USTVR</name>
<protein>
    <submittedName>
        <fullName evidence="2">Uncharacterized protein</fullName>
    </submittedName>
</protein>
<feature type="region of interest" description="Disordered" evidence="1">
    <location>
        <begin position="155"/>
        <end position="181"/>
    </location>
</feature>
<proteinExistence type="predicted"/>
<organism evidence="2 3">
    <name type="scientific">Ustilaginoidea virens</name>
    <name type="common">Rice false smut fungus</name>
    <name type="synonym">Villosiclava virens</name>
    <dbReference type="NCBI Taxonomy" id="1159556"/>
    <lineage>
        <taxon>Eukaryota</taxon>
        <taxon>Fungi</taxon>
        <taxon>Dikarya</taxon>
        <taxon>Ascomycota</taxon>
        <taxon>Pezizomycotina</taxon>
        <taxon>Sordariomycetes</taxon>
        <taxon>Hypocreomycetidae</taxon>
        <taxon>Hypocreales</taxon>
        <taxon>Clavicipitaceae</taxon>
        <taxon>Ustilaginoidea</taxon>
    </lineage>
</organism>